<feature type="domain" description="Major facilitator superfamily (MFS) profile" evidence="6">
    <location>
        <begin position="30"/>
        <end position="404"/>
    </location>
</feature>
<proteinExistence type="predicted"/>
<feature type="transmembrane region" description="Helical" evidence="5">
    <location>
        <begin position="97"/>
        <end position="116"/>
    </location>
</feature>
<feature type="transmembrane region" description="Helical" evidence="5">
    <location>
        <begin position="379"/>
        <end position="399"/>
    </location>
</feature>
<reference evidence="7 8" key="1">
    <citation type="submission" date="2015-09" db="EMBL/GenBank/DDBJ databases">
        <title>Draft genome sequence of Kouleothrix aurantiaca JCM 19913.</title>
        <authorList>
            <person name="Hemp J."/>
        </authorList>
    </citation>
    <scope>NUCLEOTIDE SEQUENCE [LARGE SCALE GENOMIC DNA]</scope>
    <source>
        <strain evidence="7 8">COM-B</strain>
    </source>
</reference>
<evidence type="ECO:0000256" key="4">
    <source>
        <dbReference type="ARBA" id="ARBA00023136"/>
    </source>
</evidence>
<dbReference type="PANTHER" id="PTHR23514">
    <property type="entry name" value="BYPASS OF STOP CODON PROTEIN 6"/>
    <property type="match status" value="1"/>
</dbReference>
<dbReference type="PROSITE" id="PS50850">
    <property type="entry name" value="MFS"/>
    <property type="match status" value="1"/>
</dbReference>
<dbReference type="EMBL" id="LJCR01000069">
    <property type="protein sequence ID" value="KPV54361.1"/>
    <property type="molecule type" value="Genomic_DNA"/>
</dbReference>
<feature type="transmembrane region" description="Helical" evidence="5">
    <location>
        <begin position="234"/>
        <end position="256"/>
    </location>
</feature>
<feature type="transmembrane region" description="Helical" evidence="5">
    <location>
        <begin position="182"/>
        <end position="203"/>
    </location>
</feature>
<dbReference type="Proteomes" id="UP000050509">
    <property type="component" value="Unassembled WGS sequence"/>
</dbReference>
<dbReference type="SUPFAM" id="SSF103473">
    <property type="entry name" value="MFS general substrate transporter"/>
    <property type="match status" value="1"/>
</dbReference>
<feature type="transmembrane region" description="Helical" evidence="5">
    <location>
        <begin position="318"/>
        <end position="339"/>
    </location>
</feature>
<feature type="transmembrane region" description="Helical" evidence="5">
    <location>
        <begin position="31"/>
        <end position="54"/>
    </location>
</feature>
<dbReference type="AlphaFoldDB" id="A0A0P9D9F5"/>
<dbReference type="PANTHER" id="PTHR23514:SF13">
    <property type="entry name" value="INNER MEMBRANE PROTEIN YBJJ"/>
    <property type="match status" value="1"/>
</dbReference>
<keyword evidence="8" id="KW-1185">Reference proteome</keyword>
<evidence type="ECO:0000256" key="1">
    <source>
        <dbReference type="ARBA" id="ARBA00004651"/>
    </source>
</evidence>
<dbReference type="Pfam" id="PF07690">
    <property type="entry name" value="MFS_1"/>
    <property type="match status" value="1"/>
</dbReference>
<keyword evidence="2 5" id="KW-0812">Transmembrane</keyword>
<comment type="subcellular location">
    <subcellularLocation>
        <location evidence="1">Cell membrane</location>
        <topology evidence="1">Multi-pass membrane protein</topology>
    </subcellularLocation>
</comment>
<dbReference type="GO" id="GO:0022857">
    <property type="term" value="F:transmembrane transporter activity"/>
    <property type="evidence" value="ECO:0007669"/>
    <property type="project" value="InterPro"/>
</dbReference>
<dbReference type="InterPro" id="IPR011701">
    <property type="entry name" value="MFS"/>
</dbReference>
<evidence type="ECO:0000313" key="8">
    <source>
        <dbReference type="Proteomes" id="UP000050509"/>
    </source>
</evidence>
<accession>A0A0P9D9F5</accession>
<evidence type="ECO:0000256" key="3">
    <source>
        <dbReference type="ARBA" id="ARBA00022989"/>
    </source>
</evidence>
<dbReference type="InterPro" id="IPR051788">
    <property type="entry name" value="MFS_Transporter"/>
</dbReference>
<feature type="transmembrane region" description="Helical" evidence="5">
    <location>
        <begin position="66"/>
        <end position="85"/>
    </location>
</feature>
<evidence type="ECO:0000256" key="5">
    <source>
        <dbReference type="SAM" id="Phobius"/>
    </source>
</evidence>
<feature type="transmembrane region" description="Helical" evidence="5">
    <location>
        <begin position="293"/>
        <end position="312"/>
    </location>
</feature>
<feature type="transmembrane region" description="Helical" evidence="5">
    <location>
        <begin position="155"/>
        <end position="176"/>
    </location>
</feature>
<feature type="transmembrane region" description="Helical" evidence="5">
    <location>
        <begin position="351"/>
        <end position="373"/>
    </location>
</feature>
<name>A0A0P9D9F5_9CHLR</name>
<dbReference type="InterPro" id="IPR020846">
    <property type="entry name" value="MFS_dom"/>
</dbReference>
<comment type="caution">
    <text evidence="7">The sequence shown here is derived from an EMBL/GenBank/DDBJ whole genome shotgun (WGS) entry which is preliminary data.</text>
</comment>
<keyword evidence="4 5" id="KW-0472">Membrane</keyword>
<evidence type="ECO:0000256" key="2">
    <source>
        <dbReference type="ARBA" id="ARBA00022692"/>
    </source>
</evidence>
<evidence type="ECO:0000313" key="7">
    <source>
        <dbReference type="EMBL" id="KPV54361.1"/>
    </source>
</evidence>
<gene>
    <name evidence="7" type="ORF">SE17_04230</name>
</gene>
<dbReference type="GO" id="GO:0005886">
    <property type="term" value="C:plasma membrane"/>
    <property type="evidence" value="ECO:0007669"/>
    <property type="project" value="UniProtKB-SubCell"/>
</dbReference>
<sequence>MVTVPHACAKNFEALMILQPLAPGVAWRPRAIFALLLGYLALFGVLVGAQGVLWAEIIRALTLSKAQFGAAQLLGPLLSVGLLMVGAQLVHWFGKKTLAITALFLLAASNALLALAGDLSMLIVALLLTGAGAALLETAANSATLDWEQLTGRSVMNLLHAGFSAGAVLGAFAAGLMLGQGLGYPVVLFALAGLCGVVLLFSLPARFPPADTAAQESPGPLATLRLLFSQRAMLILAALCVMGVVGESVANLWSVIYLRELGADALLGGAAFALFNGAMFAGRMMNAWVVRRWSVRVSLLLSGAGLVLANVLLAGGLWFAVAAFMLMGLAVAGIVPTVLSAGARLAPGRSALVTGGIMSVAYTGFIVIPPVTGWVADSISLRAALLTVGLSGVAVLALARRLRV</sequence>
<dbReference type="Gene3D" id="1.20.1250.20">
    <property type="entry name" value="MFS general substrate transporter like domains"/>
    <property type="match status" value="1"/>
</dbReference>
<protein>
    <recommendedName>
        <fullName evidence="6">Major facilitator superfamily (MFS) profile domain-containing protein</fullName>
    </recommendedName>
</protein>
<feature type="transmembrane region" description="Helical" evidence="5">
    <location>
        <begin position="122"/>
        <end position="143"/>
    </location>
</feature>
<evidence type="ECO:0000259" key="6">
    <source>
        <dbReference type="PROSITE" id="PS50850"/>
    </source>
</evidence>
<dbReference type="InterPro" id="IPR036259">
    <property type="entry name" value="MFS_trans_sf"/>
</dbReference>
<keyword evidence="3 5" id="KW-1133">Transmembrane helix</keyword>
<organism evidence="7 8">
    <name type="scientific">Kouleothrix aurantiaca</name>
    <dbReference type="NCBI Taxonomy" id="186479"/>
    <lineage>
        <taxon>Bacteria</taxon>
        <taxon>Bacillati</taxon>
        <taxon>Chloroflexota</taxon>
        <taxon>Chloroflexia</taxon>
        <taxon>Chloroflexales</taxon>
        <taxon>Roseiflexineae</taxon>
        <taxon>Roseiflexaceae</taxon>
        <taxon>Kouleothrix</taxon>
    </lineage>
</organism>